<dbReference type="InterPro" id="IPR003660">
    <property type="entry name" value="HAMP_dom"/>
</dbReference>
<dbReference type="Gene3D" id="3.30.565.10">
    <property type="entry name" value="Histidine kinase-like ATPase, C-terminal domain"/>
    <property type="match status" value="1"/>
</dbReference>
<evidence type="ECO:0000256" key="1">
    <source>
        <dbReference type="ARBA" id="ARBA00000085"/>
    </source>
</evidence>
<feature type="transmembrane region" description="Helical" evidence="8">
    <location>
        <begin position="294"/>
        <end position="316"/>
    </location>
</feature>
<evidence type="ECO:0000256" key="4">
    <source>
        <dbReference type="ARBA" id="ARBA00022553"/>
    </source>
</evidence>
<keyword evidence="8" id="KW-0812">Transmembrane</keyword>
<dbReference type="InterPro" id="IPR005467">
    <property type="entry name" value="His_kinase_dom"/>
</dbReference>
<dbReference type="SMART" id="SM00387">
    <property type="entry name" value="HATPase_c"/>
    <property type="match status" value="1"/>
</dbReference>
<dbReference type="CDD" id="cd06225">
    <property type="entry name" value="HAMP"/>
    <property type="match status" value="1"/>
</dbReference>
<dbReference type="InterPro" id="IPR036890">
    <property type="entry name" value="HATPase_C_sf"/>
</dbReference>
<feature type="domain" description="HAMP" evidence="10">
    <location>
        <begin position="317"/>
        <end position="369"/>
    </location>
</feature>
<dbReference type="PROSITE" id="PS50885">
    <property type="entry name" value="HAMP"/>
    <property type="match status" value="1"/>
</dbReference>
<evidence type="ECO:0000256" key="3">
    <source>
        <dbReference type="ARBA" id="ARBA00012438"/>
    </source>
</evidence>
<dbReference type="EC" id="2.7.13.3" evidence="3"/>
<accession>A0A9X3XIQ2</accession>
<dbReference type="InterPro" id="IPR003594">
    <property type="entry name" value="HATPase_dom"/>
</dbReference>
<dbReference type="Pfam" id="PF00672">
    <property type="entry name" value="HAMP"/>
    <property type="match status" value="1"/>
</dbReference>
<keyword evidence="12" id="KW-1185">Reference proteome</keyword>
<evidence type="ECO:0000256" key="6">
    <source>
        <dbReference type="ARBA" id="ARBA00022777"/>
    </source>
</evidence>
<keyword evidence="7" id="KW-0902">Two-component regulatory system</keyword>
<sequence>MKKNLKTNSLFFKILCVVVAGVICVSVSISYIIINISKGIFTDTYSDSQKKIFGQVNDKIYDFHGELVKVINSVNSHRAFKTYFTEENLEVEEMSQTIFDLKRQMKSALATNTYDISVLILGLNGSSFLNRSELLTIRPNEILSMDISQNSLGKSDTILYQYLENGFTSSTKDEPVIVITKTLNLKDGEPYGIIYFTIKEKDFEKFYDYFTLEINDVVLLNENNVVLSSNKKENIGDVQEEFKESIEELVSKEELSKIYNSNKNTILIQRLPYCNLTICGTVDNHKALGKMYDIGNIMLICFVITLCILIGIFLIVRQMTKPLYLLTEKMSNVRDGKFDECIEVSGPEEVKELSATFNYMIKDLNKYIHELVKVQKEKRAAEIHALQMQINPHYIFNTLSSIKWLIWQGNNDKSISALDSFINLLRNTISKTDEFITIEDEIENIKNYVFINNIRYGDRIKVEYFIMPDCNDYLVPKLILQPFIENSFFHGFPSDEEGKIQVFIKEQGENIKIEIYDNGVGIEEETLEKVKEKKETKNDHFSGIGVNNVDSRIKLIYGNEYGIEIKSKLNKGTTVTILLPMKK</sequence>
<dbReference type="SMART" id="SM00304">
    <property type="entry name" value="HAMP"/>
    <property type="match status" value="1"/>
</dbReference>
<protein>
    <recommendedName>
        <fullName evidence="3">histidine kinase</fullName>
        <ecNumber evidence="3">2.7.13.3</ecNumber>
    </recommendedName>
</protein>
<keyword evidence="5" id="KW-0808">Transferase</keyword>
<evidence type="ECO:0000256" key="5">
    <source>
        <dbReference type="ARBA" id="ARBA00022679"/>
    </source>
</evidence>
<dbReference type="InterPro" id="IPR004358">
    <property type="entry name" value="Sig_transdc_His_kin-like_C"/>
</dbReference>
<name>A0A9X3XIQ2_9CLOT</name>
<dbReference type="RefSeq" id="WP_008680560.1">
    <property type="nucleotide sequence ID" value="NZ_CABKOG010000003.1"/>
</dbReference>
<comment type="subcellular location">
    <subcellularLocation>
        <location evidence="2">Membrane</location>
    </subcellularLocation>
</comment>
<feature type="domain" description="Histidine kinase" evidence="9">
    <location>
        <begin position="479"/>
        <end position="583"/>
    </location>
</feature>
<reference evidence="11" key="1">
    <citation type="submission" date="2022-05" db="EMBL/GenBank/DDBJ databases">
        <title>Draft genome sequence of Clostridium tertium strain CP3 isolated from Peru.</title>
        <authorList>
            <person name="Hurtado R."/>
            <person name="Lima L."/>
            <person name="Sousa T."/>
            <person name="Jaiswal A.K."/>
            <person name="Tiwari S."/>
            <person name="Maturrano L."/>
            <person name="Brenig B."/>
            <person name="Azevedo V."/>
        </authorList>
    </citation>
    <scope>NUCLEOTIDE SEQUENCE</scope>
    <source>
        <strain evidence="11">CP3</strain>
    </source>
</reference>
<dbReference type="Pfam" id="PF06580">
    <property type="entry name" value="His_kinase"/>
    <property type="match status" value="1"/>
</dbReference>
<dbReference type="Gene3D" id="6.10.340.10">
    <property type="match status" value="1"/>
</dbReference>
<gene>
    <name evidence="11" type="ORF">NE398_07925</name>
</gene>
<dbReference type="PRINTS" id="PR00344">
    <property type="entry name" value="BCTRLSENSOR"/>
</dbReference>
<dbReference type="EMBL" id="JAMRYU010000007">
    <property type="protein sequence ID" value="MDC4240090.1"/>
    <property type="molecule type" value="Genomic_DNA"/>
</dbReference>
<evidence type="ECO:0000259" key="9">
    <source>
        <dbReference type="PROSITE" id="PS50109"/>
    </source>
</evidence>
<comment type="caution">
    <text evidence="11">The sequence shown here is derived from an EMBL/GenBank/DDBJ whole genome shotgun (WGS) entry which is preliminary data.</text>
</comment>
<dbReference type="PROSITE" id="PS50109">
    <property type="entry name" value="HIS_KIN"/>
    <property type="match status" value="1"/>
</dbReference>
<dbReference type="PANTHER" id="PTHR34220">
    <property type="entry name" value="SENSOR HISTIDINE KINASE YPDA"/>
    <property type="match status" value="1"/>
</dbReference>
<dbReference type="Pfam" id="PF02518">
    <property type="entry name" value="HATPase_c"/>
    <property type="match status" value="1"/>
</dbReference>
<evidence type="ECO:0000259" key="10">
    <source>
        <dbReference type="PROSITE" id="PS50885"/>
    </source>
</evidence>
<dbReference type="SUPFAM" id="SSF55874">
    <property type="entry name" value="ATPase domain of HSP90 chaperone/DNA topoisomerase II/histidine kinase"/>
    <property type="match status" value="1"/>
</dbReference>
<dbReference type="InterPro" id="IPR010559">
    <property type="entry name" value="Sig_transdc_His_kin_internal"/>
</dbReference>
<evidence type="ECO:0000256" key="7">
    <source>
        <dbReference type="ARBA" id="ARBA00023012"/>
    </source>
</evidence>
<evidence type="ECO:0000256" key="8">
    <source>
        <dbReference type="SAM" id="Phobius"/>
    </source>
</evidence>
<dbReference type="InterPro" id="IPR050640">
    <property type="entry name" value="Bact_2-comp_sensor_kinase"/>
</dbReference>
<feature type="transmembrane region" description="Helical" evidence="8">
    <location>
        <begin position="12"/>
        <end position="34"/>
    </location>
</feature>
<keyword evidence="6 11" id="KW-0418">Kinase</keyword>
<dbReference type="AlphaFoldDB" id="A0A9X3XIQ2"/>
<dbReference type="GO" id="GO:0016020">
    <property type="term" value="C:membrane"/>
    <property type="evidence" value="ECO:0007669"/>
    <property type="project" value="UniProtKB-SubCell"/>
</dbReference>
<comment type="catalytic activity">
    <reaction evidence="1">
        <text>ATP + protein L-histidine = ADP + protein N-phospho-L-histidine.</text>
        <dbReference type="EC" id="2.7.13.3"/>
    </reaction>
</comment>
<proteinExistence type="predicted"/>
<organism evidence="11 12">
    <name type="scientific">Clostridium tertium</name>
    <dbReference type="NCBI Taxonomy" id="1559"/>
    <lineage>
        <taxon>Bacteria</taxon>
        <taxon>Bacillati</taxon>
        <taxon>Bacillota</taxon>
        <taxon>Clostridia</taxon>
        <taxon>Eubacteriales</taxon>
        <taxon>Clostridiaceae</taxon>
        <taxon>Clostridium</taxon>
    </lineage>
</organism>
<dbReference type="Proteomes" id="UP001141183">
    <property type="component" value="Unassembled WGS sequence"/>
</dbReference>
<evidence type="ECO:0000256" key="2">
    <source>
        <dbReference type="ARBA" id="ARBA00004370"/>
    </source>
</evidence>
<dbReference type="PANTHER" id="PTHR34220:SF7">
    <property type="entry name" value="SENSOR HISTIDINE KINASE YPDA"/>
    <property type="match status" value="1"/>
</dbReference>
<evidence type="ECO:0000313" key="11">
    <source>
        <dbReference type="EMBL" id="MDC4240090.1"/>
    </source>
</evidence>
<keyword evidence="8" id="KW-0472">Membrane</keyword>
<dbReference type="SUPFAM" id="SSF158472">
    <property type="entry name" value="HAMP domain-like"/>
    <property type="match status" value="1"/>
</dbReference>
<keyword evidence="8" id="KW-1133">Transmembrane helix</keyword>
<dbReference type="GO" id="GO:0000155">
    <property type="term" value="F:phosphorelay sensor kinase activity"/>
    <property type="evidence" value="ECO:0007669"/>
    <property type="project" value="InterPro"/>
</dbReference>
<keyword evidence="4" id="KW-0597">Phosphoprotein</keyword>
<evidence type="ECO:0000313" key="12">
    <source>
        <dbReference type="Proteomes" id="UP001141183"/>
    </source>
</evidence>